<protein>
    <submittedName>
        <fullName evidence="2">Uncharacterized protein</fullName>
    </submittedName>
</protein>
<proteinExistence type="predicted"/>
<dbReference type="GeneID" id="1476931"/>
<name>A0A832STA3_9EURY</name>
<evidence type="ECO:0000256" key="1">
    <source>
        <dbReference type="SAM" id="Phobius"/>
    </source>
</evidence>
<feature type="transmembrane region" description="Helical" evidence="1">
    <location>
        <begin position="322"/>
        <end position="343"/>
    </location>
</feature>
<evidence type="ECO:0000313" key="2">
    <source>
        <dbReference type="EMBL" id="HII69942.1"/>
    </source>
</evidence>
<dbReference type="EMBL" id="DUJS01000002">
    <property type="protein sequence ID" value="HII69942.1"/>
    <property type="molecule type" value="Genomic_DNA"/>
</dbReference>
<reference evidence="2" key="1">
    <citation type="journal article" date="2020" name="bioRxiv">
        <title>A rank-normalized archaeal taxonomy based on genome phylogeny resolves widespread incomplete and uneven classifications.</title>
        <authorList>
            <person name="Rinke C."/>
            <person name="Chuvochina M."/>
            <person name="Mussig A.J."/>
            <person name="Chaumeil P.-A."/>
            <person name="Waite D.W."/>
            <person name="Whitman W.B."/>
            <person name="Parks D.H."/>
            <person name="Hugenholtz P."/>
        </authorList>
    </citation>
    <scope>NUCLEOTIDE SEQUENCE</scope>
    <source>
        <strain evidence="2">UBA8853</strain>
    </source>
</reference>
<comment type="caution">
    <text evidence="2">The sequence shown here is derived from an EMBL/GenBank/DDBJ whole genome shotgun (WGS) entry which is preliminary data.</text>
</comment>
<feature type="transmembrane region" description="Helical" evidence="1">
    <location>
        <begin position="232"/>
        <end position="249"/>
    </location>
</feature>
<sequence>MKDLLWWLLTVVYAPDFEKWMRWCPVVCSRPLSYYSATDVHYPPLGSLLPALVWYIGTHTLGLSPHTWEFRVLWKVPAWLGAIMCIYLIRRAGVGNVGTLVVAASMAYPCVFWQLDTISMVPALATAVCEGKLAGLCAATALWMKPTAGIVALPFLRRQSIPTFLLASVLICGPYLIANGWDFVHDVIIFQVNRSPQNCSIWTLLPGCPGIEAAVGTLSVVVPLAMRGNPELAAGCIGLALLAFSKVVNPNYWAVGCPMVCLISWKQGAMVLSTAACFLTASAVSIVTTKEYYNAEDGRRYSIRELFIPPPPTTDLPVGNAAARYLLGTSILYHFLVTSCLYIRNLRKLAVSS</sequence>
<accession>A0A832STA3</accession>
<keyword evidence="1" id="KW-0812">Transmembrane</keyword>
<keyword evidence="1" id="KW-0472">Membrane</keyword>
<evidence type="ECO:0000313" key="3">
    <source>
        <dbReference type="Proteomes" id="UP000619545"/>
    </source>
</evidence>
<feature type="transmembrane region" description="Helical" evidence="1">
    <location>
        <begin position="201"/>
        <end position="225"/>
    </location>
</feature>
<keyword evidence="1" id="KW-1133">Transmembrane helix</keyword>
<gene>
    <name evidence="2" type="ORF">HA336_01750</name>
</gene>
<dbReference type="RefSeq" id="WP_011019198.1">
    <property type="nucleotide sequence ID" value="NZ_DUJS01000002.1"/>
</dbReference>
<organism evidence="2 3">
    <name type="scientific">Methanopyrus kandleri</name>
    <dbReference type="NCBI Taxonomy" id="2320"/>
    <lineage>
        <taxon>Archaea</taxon>
        <taxon>Methanobacteriati</taxon>
        <taxon>Methanobacteriota</taxon>
        <taxon>Methanomada group</taxon>
        <taxon>Methanopyri</taxon>
        <taxon>Methanopyrales</taxon>
        <taxon>Methanopyraceae</taxon>
        <taxon>Methanopyrus</taxon>
    </lineage>
</organism>
<dbReference type="AlphaFoldDB" id="A0A832STA3"/>
<feature type="transmembrane region" description="Helical" evidence="1">
    <location>
        <begin position="96"/>
        <end position="115"/>
    </location>
</feature>
<feature type="transmembrane region" description="Helical" evidence="1">
    <location>
        <begin position="164"/>
        <end position="181"/>
    </location>
</feature>
<dbReference type="Proteomes" id="UP000619545">
    <property type="component" value="Unassembled WGS sequence"/>
</dbReference>